<accession>A0AAJ7W928</accession>
<dbReference type="AlphaFoldDB" id="A0AAJ7W928"/>
<dbReference type="Pfam" id="PF07841">
    <property type="entry name" value="DM4_12"/>
    <property type="match status" value="1"/>
</dbReference>
<dbReference type="PANTHER" id="PTHR21398">
    <property type="entry name" value="AGAP007094-PA"/>
    <property type="match status" value="1"/>
</dbReference>
<evidence type="ECO:0000313" key="2">
    <source>
        <dbReference type="RefSeq" id="XP_026667714.1"/>
    </source>
</evidence>
<dbReference type="RefSeq" id="XP_026667714.1">
    <property type="nucleotide sequence ID" value="XM_026811913.1"/>
</dbReference>
<protein>
    <submittedName>
        <fullName evidence="2">Uncharacterized protein LOC108623014</fullName>
    </submittedName>
</protein>
<sequence length="164" mass="18625">MRRLFFIAVSLSPFLHTSQNILLFNERSLFQLEPTIMPARQSRDLNLQDTYAAIENLLNRHGWRDGRECLLRTICELAETPFARTREDILEEVIHLILTPSEDSPGSANSTHRSVDQLYREAERLGRSGGDCVLAYPDCIESPLGTFTEIAFPQGTLRLNVGLH</sequence>
<dbReference type="Proteomes" id="UP000694925">
    <property type="component" value="Unplaced"/>
</dbReference>
<gene>
    <name evidence="2" type="primary">LOC108623014</name>
</gene>
<reference evidence="2" key="1">
    <citation type="submission" date="2025-08" db="UniProtKB">
        <authorList>
            <consortium name="RefSeq"/>
        </authorList>
    </citation>
    <scope>IDENTIFICATION</scope>
    <source>
        <tissue evidence="2">Whole body</tissue>
    </source>
</reference>
<proteinExistence type="predicted"/>
<dbReference type="PANTHER" id="PTHR21398:SF4">
    <property type="entry name" value="AGAP002980-PA"/>
    <property type="match status" value="1"/>
</dbReference>
<dbReference type="GeneID" id="108623014"/>
<evidence type="ECO:0000313" key="1">
    <source>
        <dbReference type="Proteomes" id="UP000694925"/>
    </source>
</evidence>
<dbReference type="KEGG" id="ccal:108623014"/>
<dbReference type="SMART" id="SM00718">
    <property type="entry name" value="DM4_12"/>
    <property type="match status" value="1"/>
</dbReference>
<name>A0AAJ7W928_9HYME</name>
<organism evidence="1 2">
    <name type="scientific">Ceratina calcarata</name>
    <dbReference type="NCBI Taxonomy" id="156304"/>
    <lineage>
        <taxon>Eukaryota</taxon>
        <taxon>Metazoa</taxon>
        <taxon>Ecdysozoa</taxon>
        <taxon>Arthropoda</taxon>
        <taxon>Hexapoda</taxon>
        <taxon>Insecta</taxon>
        <taxon>Pterygota</taxon>
        <taxon>Neoptera</taxon>
        <taxon>Endopterygota</taxon>
        <taxon>Hymenoptera</taxon>
        <taxon>Apocrita</taxon>
        <taxon>Aculeata</taxon>
        <taxon>Apoidea</taxon>
        <taxon>Anthophila</taxon>
        <taxon>Apidae</taxon>
        <taxon>Ceratina</taxon>
        <taxon>Zadontomerus</taxon>
    </lineage>
</organism>
<dbReference type="InterPro" id="IPR006631">
    <property type="entry name" value="DM4_12"/>
</dbReference>
<keyword evidence="1" id="KW-1185">Reference proteome</keyword>